<organism evidence="3 4">
    <name type="scientific">Teretinema zuelzerae</name>
    <dbReference type="NCBI Taxonomy" id="156"/>
    <lineage>
        <taxon>Bacteria</taxon>
        <taxon>Pseudomonadati</taxon>
        <taxon>Spirochaetota</taxon>
        <taxon>Spirochaetia</taxon>
        <taxon>Spirochaetales</taxon>
        <taxon>Treponemataceae</taxon>
        <taxon>Teretinema</taxon>
    </lineage>
</organism>
<feature type="chain" id="PRO_5042024883" description="TP-1001-like C-terminal domain-containing protein" evidence="1">
    <location>
        <begin position="21"/>
        <end position="341"/>
    </location>
</feature>
<dbReference type="Pfam" id="PF26342">
    <property type="entry name" value="TP_1001_2nd"/>
    <property type="match status" value="1"/>
</dbReference>
<dbReference type="AlphaFoldDB" id="A0AAE3EKQ9"/>
<protein>
    <recommendedName>
        <fullName evidence="2">TP-1001-like C-terminal domain-containing protein</fullName>
    </recommendedName>
</protein>
<feature type="domain" description="TP-1001-like C-terminal" evidence="2">
    <location>
        <begin position="136"/>
        <end position="325"/>
    </location>
</feature>
<accession>A0AAE3EKQ9</accession>
<sequence>MKRCIPLIQFVRLVASMLLAAVCSCCSLDEEIVSQWGMDVSCPHLVSLSPADETCVKADFTQPVRVVASSLRTDIEDGPDLPVSPADTALSTAVSFLLPAAPGPGKKALLSATVEDARGNRLSFAVPFVGWNSRVPRLAVNEIRCVYSKPRVEFVELLVLEDGNLGGVAIENPGNAASPVWTFPSVEVSRGDFVVYHLRSIEEGLVDEVSPGLVSAGTDARADAVDFWDDQTKAPLKKTGGILVRERVGGKILDAAFWAEDGKDSWPNPGLEAAAAEAVSQGSWGPDSGIGSAVPSMGTTATRTLCRDRFSGGVEDTDSAADWRVCATGKSSAGAENFHWQ</sequence>
<keyword evidence="4" id="KW-1185">Reference proteome</keyword>
<name>A0AAE3EKQ9_9SPIR</name>
<comment type="caution">
    <text evidence="3">The sequence shown here is derived from an EMBL/GenBank/DDBJ whole genome shotgun (WGS) entry which is preliminary data.</text>
</comment>
<evidence type="ECO:0000313" key="3">
    <source>
        <dbReference type="EMBL" id="MCD1655671.1"/>
    </source>
</evidence>
<dbReference type="Proteomes" id="UP001198163">
    <property type="component" value="Unassembled WGS sequence"/>
</dbReference>
<dbReference type="RefSeq" id="WP_230757264.1">
    <property type="nucleotide sequence ID" value="NZ_JAINWA010000003.1"/>
</dbReference>
<reference evidence="3" key="1">
    <citation type="submission" date="2021-08" db="EMBL/GenBank/DDBJ databases">
        <title>Comparative analyses of Brucepasteria parasyntrophica and Teretinema zuelzerae.</title>
        <authorList>
            <person name="Song Y."/>
            <person name="Brune A."/>
        </authorList>
    </citation>
    <scope>NUCLEOTIDE SEQUENCE</scope>
    <source>
        <strain evidence="3">DSM 1903</strain>
    </source>
</reference>
<feature type="signal peptide" evidence="1">
    <location>
        <begin position="1"/>
        <end position="20"/>
    </location>
</feature>
<dbReference type="EMBL" id="JAINWA010000003">
    <property type="protein sequence ID" value="MCD1655671.1"/>
    <property type="molecule type" value="Genomic_DNA"/>
</dbReference>
<proteinExistence type="predicted"/>
<dbReference type="InterPro" id="IPR058683">
    <property type="entry name" value="TP_1001-like_C"/>
</dbReference>
<keyword evidence="1" id="KW-0732">Signal</keyword>
<evidence type="ECO:0000259" key="2">
    <source>
        <dbReference type="Pfam" id="PF26342"/>
    </source>
</evidence>
<evidence type="ECO:0000313" key="4">
    <source>
        <dbReference type="Proteomes" id="UP001198163"/>
    </source>
</evidence>
<gene>
    <name evidence="3" type="ORF">K7J14_13315</name>
</gene>
<dbReference type="PROSITE" id="PS51257">
    <property type="entry name" value="PROKAR_LIPOPROTEIN"/>
    <property type="match status" value="1"/>
</dbReference>
<evidence type="ECO:0000256" key="1">
    <source>
        <dbReference type="SAM" id="SignalP"/>
    </source>
</evidence>